<dbReference type="Proteomes" id="UP001239462">
    <property type="component" value="Unassembled WGS sequence"/>
</dbReference>
<organism evidence="3 4">
    <name type="scientific">Roseiconus lacunae</name>
    <dbReference type="NCBI Taxonomy" id="2605694"/>
    <lineage>
        <taxon>Bacteria</taxon>
        <taxon>Pseudomonadati</taxon>
        <taxon>Planctomycetota</taxon>
        <taxon>Planctomycetia</taxon>
        <taxon>Pirellulales</taxon>
        <taxon>Pirellulaceae</taxon>
        <taxon>Roseiconus</taxon>
    </lineage>
</organism>
<evidence type="ECO:0000313" key="4">
    <source>
        <dbReference type="Proteomes" id="UP001239462"/>
    </source>
</evidence>
<evidence type="ECO:0000313" key="3">
    <source>
        <dbReference type="EMBL" id="MDM4014583.1"/>
    </source>
</evidence>
<gene>
    <name evidence="3" type="ORF">QTN89_04005</name>
</gene>
<proteinExistence type="predicted"/>
<sequence>MSLLQKFAVVALVVAISQGITSSANANPLEKLFANAGRKVVGGVSKTVQSNVKQSTRLILKTAPYALLQGNRTQGARTNLSGSTLGSGTKFGASNISNKFVPSKGSKNNTWQKTLQRSMPSRRSMSFRPSFRR</sequence>
<accession>A0ABT7PDM2</accession>
<feature type="signal peptide" evidence="2">
    <location>
        <begin position="1"/>
        <end position="26"/>
    </location>
</feature>
<name>A0ABT7PDM2_9BACT</name>
<comment type="caution">
    <text evidence="3">The sequence shown here is derived from an EMBL/GenBank/DDBJ whole genome shotgun (WGS) entry which is preliminary data.</text>
</comment>
<reference evidence="3 4" key="1">
    <citation type="submission" date="2023-06" db="EMBL/GenBank/DDBJ databases">
        <title>Roseiconus lacunae JC819 isolated from Gulf of Mannar region, Tamil Nadu.</title>
        <authorList>
            <person name="Pk S."/>
            <person name="Ch S."/>
            <person name="Ch V.R."/>
        </authorList>
    </citation>
    <scope>NUCLEOTIDE SEQUENCE [LARGE SCALE GENOMIC DNA]</scope>
    <source>
        <strain evidence="3 4">JC819</strain>
    </source>
</reference>
<dbReference type="RefSeq" id="WP_149498600.1">
    <property type="nucleotide sequence ID" value="NZ_JASZZN010000002.1"/>
</dbReference>
<evidence type="ECO:0000256" key="1">
    <source>
        <dbReference type="SAM" id="MobiDB-lite"/>
    </source>
</evidence>
<keyword evidence="4" id="KW-1185">Reference proteome</keyword>
<feature type="compositionally biased region" description="Low complexity" evidence="1">
    <location>
        <begin position="117"/>
        <end position="133"/>
    </location>
</feature>
<feature type="region of interest" description="Disordered" evidence="1">
    <location>
        <begin position="96"/>
        <end position="133"/>
    </location>
</feature>
<keyword evidence="2" id="KW-0732">Signal</keyword>
<evidence type="ECO:0000256" key="2">
    <source>
        <dbReference type="SAM" id="SignalP"/>
    </source>
</evidence>
<feature type="compositionally biased region" description="Polar residues" evidence="1">
    <location>
        <begin position="96"/>
        <end position="116"/>
    </location>
</feature>
<dbReference type="EMBL" id="JASZZN010000002">
    <property type="protein sequence ID" value="MDM4014583.1"/>
    <property type="molecule type" value="Genomic_DNA"/>
</dbReference>
<feature type="chain" id="PRO_5047217274" evidence="2">
    <location>
        <begin position="27"/>
        <end position="133"/>
    </location>
</feature>
<protein>
    <submittedName>
        <fullName evidence="3">Uncharacterized protein</fullName>
    </submittedName>
</protein>